<feature type="compositionally biased region" description="Polar residues" evidence="1">
    <location>
        <begin position="478"/>
        <end position="487"/>
    </location>
</feature>
<feature type="region of interest" description="Disordered" evidence="1">
    <location>
        <begin position="724"/>
        <end position="790"/>
    </location>
</feature>
<feature type="compositionally biased region" description="Basic and acidic residues" evidence="1">
    <location>
        <begin position="724"/>
        <end position="743"/>
    </location>
</feature>
<evidence type="ECO:0000256" key="1">
    <source>
        <dbReference type="SAM" id="MobiDB-lite"/>
    </source>
</evidence>
<feature type="compositionally biased region" description="Basic and acidic residues" evidence="1">
    <location>
        <begin position="678"/>
        <end position="692"/>
    </location>
</feature>
<feature type="region of interest" description="Disordered" evidence="1">
    <location>
        <begin position="30"/>
        <end position="62"/>
    </location>
</feature>
<evidence type="ECO:0000313" key="3">
    <source>
        <dbReference type="Proteomes" id="UP000192596"/>
    </source>
</evidence>
<dbReference type="InParanoid" id="A0A1V8T7Y1"/>
<protein>
    <submittedName>
        <fullName evidence="2">Uncharacterized protein</fullName>
    </submittedName>
</protein>
<feature type="compositionally biased region" description="Low complexity" evidence="1">
    <location>
        <begin position="430"/>
        <end position="447"/>
    </location>
</feature>
<feature type="region of interest" description="Disordered" evidence="1">
    <location>
        <begin position="100"/>
        <end position="133"/>
    </location>
</feature>
<gene>
    <name evidence="2" type="ORF">B0A48_07223</name>
</gene>
<name>A0A1V8T7Y1_9PEZI</name>
<dbReference type="AlphaFoldDB" id="A0A1V8T7Y1"/>
<feature type="compositionally biased region" description="Polar residues" evidence="1">
    <location>
        <begin position="584"/>
        <end position="594"/>
    </location>
</feature>
<feature type="compositionally biased region" description="Basic and acidic residues" evidence="1">
    <location>
        <begin position="823"/>
        <end position="836"/>
    </location>
</feature>
<keyword evidence="3" id="KW-1185">Reference proteome</keyword>
<feature type="compositionally biased region" description="Acidic residues" evidence="1">
    <location>
        <begin position="597"/>
        <end position="616"/>
    </location>
</feature>
<feature type="compositionally biased region" description="Basic and acidic residues" evidence="1">
    <location>
        <begin position="538"/>
        <end position="549"/>
    </location>
</feature>
<evidence type="ECO:0000313" key="2">
    <source>
        <dbReference type="EMBL" id="OQO07526.1"/>
    </source>
</evidence>
<dbReference type="Proteomes" id="UP000192596">
    <property type="component" value="Unassembled WGS sequence"/>
</dbReference>
<comment type="caution">
    <text evidence="2">The sequence shown here is derived from an EMBL/GenBank/DDBJ whole genome shotgun (WGS) entry which is preliminary data.</text>
</comment>
<feature type="region of interest" description="Disordered" evidence="1">
    <location>
        <begin position="377"/>
        <end position="631"/>
    </location>
</feature>
<dbReference type="EMBL" id="NAJO01000014">
    <property type="protein sequence ID" value="OQO07526.1"/>
    <property type="molecule type" value="Genomic_DNA"/>
</dbReference>
<feature type="region of interest" description="Disordered" evidence="1">
    <location>
        <begin position="810"/>
        <end position="836"/>
    </location>
</feature>
<feature type="compositionally biased region" description="Low complexity" evidence="1">
    <location>
        <begin position="390"/>
        <end position="401"/>
    </location>
</feature>
<accession>A0A1V8T7Y1</accession>
<feature type="region of interest" description="Disordered" evidence="1">
    <location>
        <begin position="661"/>
        <end position="692"/>
    </location>
</feature>
<organism evidence="2 3">
    <name type="scientific">Cryoendolithus antarcticus</name>
    <dbReference type="NCBI Taxonomy" id="1507870"/>
    <lineage>
        <taxon>Eukaryota</taxon>
        <taxon>Fungi</taxon>
        <taxon>Dikarya</taxon>
        <taxon>Ascomycota</taxon>
        <taxon>Pezizomycotina</taxon>
        <taxon>Dothideomycetes</taxon>
        <taxon>Dothideomycetidae</taxon>
        <taxon>Cladosporiales</taxon>
        <taxon>Cladosporiaceae</taxon>
        <taxon>Cryoendolithus</taxon>
    </lineage>
</organism>
<sequence>MCFALRHDIWASPDSEALLSNNAQHSGIYDIKGADPASSTTTDDERLPKLTSPSDKPNIGVESEDTERAVQEVMHGECMDVVLYVPSWRDDRTETFLQNCVSTTPGQDSGKEISGPDSGAMDLDSSEPISQGSMTVEVDDEVTTSSDDEVLQPAIQTELHLVGALLDGAKDGAMSVQSSSEEALIRPMMRSGVEVIAVDDNVTVVTTGASAVQPLPDRQLPVTTASTTLSPVQDVSEVTSTPEDVDAMLTVTEGSAIPVMPEASSSGQALALPVDPLPVDQIPDMINVMDGIIGLDADIERIAEIASTTDSNPVPSPIDLCSPESNVFPMQTPPTDIRPTSTVVDSVEKMDFDGEAPVILEHVAEKTMPRTAIAKAAARNGTKPVETKASRTAASMSSTATILDTPGAASLKRKAPDTVAGNPPAKKLKSATPTASTKATTSTAAKKGGSRGTAKMAARILASKSPSEVPEVVMIDSGPSTPASQIATPPPKPIASNSKHPASGRSGKPVGTPSATKNGVEKTSIAATDPKPKATVADTKKPTARKNDKITVTPSVARDDAVQVSVVAKPKSKTATATAKEATRSQTASKTATPSVAEDDEFEDEDEDEDEDDEPSSETGNKDIQTPAKPVCSRCKVLMRKELKGAHDKAIKALKKAHESALEAQKKKSNQNIADQKASLEKKAKTAADSHEKAIEKLKARLEKVEEAHKDKVEDLKNKHETKVESLTAERDDAVNKRREVEKAAATALRQHKEAMAKKDAKLKEDTQKIKDAKRTEIDEMKPELNAAMRDKMREIRELTVSKEKLEKALSESTADAEAQSKAAEKWQMDYTASERRKLRAKKRVEELEGELDAIRKSGLGPNPNVSAMRDDYEDELREMRGRVDRARRNEAESGHRVVTEQRALFSMRAANERHKVKANKAEEKAAKAELENKVLREMLARLSGKGGGRADVEMSG</sequence>
<feature type="compositionally biased region" description="Basic and acidic residues" evidence="1">
    <location>
        <begin position="751"/>
        <end position="790"/>
    </location>
</feature>
<reference evidence="3" key="1">
    <citation type="submission" date="2017-03" db="EMBL/GenBank/DDBJ databases">
        <title>Genomes of endolithic fungi from Antarctica.</title>
        <authorList>
            <person name="Coleine C."/>
            <person name="Masonjones S."/>
            <person name="Stajich J.E."/>
        </authorList>
    </citation>
    <scope>NUCLEOTIDE SEQUENCE [LARGE SCALE GENOMIC DNA]</scope>
    <source>
        <strain evidence="3">CCFEE 5527</strain>
    </source>
</reference>
<dbReference type="STRING" id="1507870.A0A1V8T7Y1"/>
<proteinExistence type="predicted"/>